<protein>
    <submittedName>
        <fullName evidence="3">Uncharacterized protein</fullName>
    </submittedName>
</protein>
<dbReference type="Pfam" id="PF16015">
    <property type="entry name" value="Promethin"/>
    <property type="match status" value="1"/>
</dbReference>
<gene>
    <name evidence="3" type="ORF">P691DRAFT_771481</name>
</gene>
<keyword evidence="2" id="KW-1133">Transmembrane helix</keyword>
<evidence type="ECO:0000313" key="4">
    <source>
        <dbReference type="Proteomes" id="UP000807342"/>
    </source>
</evidence>
<keyword evidence="2" id="KW-0812">Transmembrane</keyword>
<feature type="transmembrane region" description="Helical" evidence="2">
    <location>
        <begin position="102"/>
        <end position="124"/>
    </location>
</feature>
<feature type="transmembrane region" description="Helical" evidence="2">
    <location>
        <begin position="73"/>
        <end position="96"/>
    </location>
</feature>
<dbReference type="OrthoDB" id="3159957at2759"/>
<feature type="region of interest" description="Disordered" evidence="1">
    <location>
        <begin position="168"/>
        <end position="246"/>
    </location>
</feature>
<accession>A0A9P5XM10</accession>
<organism evidence="3 4">
    <name type="scientific">Macrolepiota fuliginosa MF-IS2</name>
    <dbReference type="NCBI Taxonomy" id="1400762"/>
    <lineage>
        <taxon>Eukaryota</taxon>
        <taxon>Fungi</taxon>
        <taxon>Dikarya</taxon>
        <taxon>Basidiomycota</taxon>
        <taxon>Agaricomycotina</taxon>
        <taxon>Agaricomycetes</taxon>
        <taxon>Agaricomycetidae</taxon>
        <taxon>Agaricales</taxon>
        <taxon>Agaricineae</taxon>
        <taxon>Agaricaceae</taxon>
        <taxon>Macrolepiota</taxon>
    </lineage>
</organism>
<dbReference type="Proteomes" id="UP000807342">
    <property type="component" value="Unassembled WGS sequence"/>
</dbReference>
<dbReference type="AlphaFoldDB" id="A0A9P5XM10"/>
<evidence type="ECO:0000256" key="2">
    <source>
        <dbReference type="SAM" id="Phobius"/>
    </source>
</evidence>
<sequence>MSNDRVFTRYFAKSATLVQDACSQFERDYARPVYRDLKLYFKERPIISTFVTIFTLLSLIPIALFAGTSVFFFLSLTVSSLILAFLAAFSVILALFAALSLVLFGTLLVSIFLTGATLSSYALLRLALHIQREGPSAGVSEWGKETKHAFIARKQPAPVSDRNLIPENVTTASAPATTEEEQGSWKDQKSNVKSKNGPGFSDLAGEAWVKKFGEQDDEKKPEAVRHYAPPITRYNDDDVGPLQGHQ</sequence>
<feature type="transmembrane region" description="Helical" evidence="2">
    <location>
        <begin position="46"/>
        <end position="66"/>
    </location>
</feature>
<keyword evidence="2" id="KW-0472">Membrane</keyword>
<evidence type="ECO:0000256" key="1">
    <source>
        <dbReference type="SAM" id="MobiDB-lite"/>
    </source>
</evidence>
<comment type="caution">
    <text evidence="3">The sequence shown here is derived from an EMBL/GenBank/DDBJ whole genome shotgun (WGS) entry which is preliminary data.</text>
</comment>
<name>A0A9P5XM10_9AGAR</name>
<keyword evidence="4" id="KW-1185">Reference proteome</keyword>
<reference evidence="3" key="1">
    <citation type="submission" date="2020-11" db="EMBL/GenBank/DDBJ databases">
        <authorList>
            <consortium name="DOE Joint Genome Institute"/>
            <person name="Ahrendt S."/>
            <person name="Riley R."/>
            <person name="Andreopoulos W."/>
            <person name="Labutti K."/>
            <person name="Pangilinan J."/>
            <person name="Ruiz-Duenas F.J."/>
            <person name="Barrasa J.M."/>
            <person name="Sanchez-Garcia M."/>
            <person name="Camarero S."/>
            <person name="Miyauchi S."/>
            <person name="Serrano A."/>
            <person name="Linde D."/>
            <person name="Babiker R."/>
            <person name="Drula E."/>
            <person name="Ayuso-Fernandez I."/>
            <person name="Pacheco R."/>
            <person name="Padilla G."/>
            <person name="Ferreira P."/>
            <person name="Barriuso J."/>
            <person name="Kellner H."/>
            <person name="Castanera R."/>
            <person name="Alfaro M."/>
            <person name="Ramirez L."/>
            <person name="Pisabarro A.G."/>
            <person name="Kuo A."/>
            <person name="Tritt A."/>
            <person name="Lipzen A."/>
            <person name="He G."/>
            <person name="Yan M."/>
            <person name="Ng V."/>
            <person name="Cullen D."/>
            <person name="Martin F."/>
            <person name="Rosso M.-N."/>
            <person name="Henrissat B."/>
            <person name="Hibbett D."/>
            <person name="Martinez A.T."/>
            <person name="Grigoriev I.V."/>
        </authorList>
    </citation>
    <scope>NUCLEOTIDE SEQUENCE</scope>
    <source>
        <strain evidence="3">MF-IS2</strain>
    </source>
</reference>
<dbReference type="EMBL" id="MU151062">
    <property type="protein sequence ID" value="KAF9453298.1"/>
    <property type="molecule type" value="Genomic_DNA"/>
</dbReference>
<evidence type="ECO:0000313" key="3">
    <source>
        <dbReference type="EMBL" id="KAF9453298.1"/>
    </source>
</evidence>
<proteinExistence type="predicted"/>
<feature type="compositionally biased region" description="Basic and acidic residues" evidence="1">
    <location>
        <begin position="208"/>
        <end position="225"/>
    </location>
</feature>